<sequence length="587" mass="62731">MFTGFPAHGSAHGLRRSISGERNPSSIPPHKYLLASTIATLRAAAAPKPSSPSLSEHPDHPSLTRPWRSAAASVAASAAGSAVAASAAGSAVASGAAGAATVAGAAAASWSASGGREGSPSPSSAASSRRAGLTRSREIYLHSLPVKEHQIVETLVPGLKDEVMKITPVQKQTRAGQRTAASRPSSSSAMATATSAWESSVPRRWPPPSAAPSSSPSSPSSPSGGGYWGNKIGQPHTVPCKVTGKCGSVTVRMVPAPRGSGIVAARVPKKVLQFAGIEDVFTSSRGSTKTLGNFVKATFDCLMKTYGFLTPEFWTQTKFSMTPFQQFTDLLGKPTKGLVLEAPTETVEARDGSLDGPATTRCARAQGNWNCCGQVLKLKLASCCRPDFGRLRYADSMAGVQVTPAAVGASAVGRFGVRGGSTTGLFAGDWRKARRPACSVWALRQNRSSSRSKGGLGIVCNLAGQYEDSFDDVQRQLMNYFTYKAVRTVLTQLYELNPPSYRWFYNFVAVNKPTDGKHFLRALSKERQELAERVMITRLHLYGKWIKKCDHANTYEKISDENLTLMRERLMETVIWPTDDTNTEKIG</sequence>
<dbReference type="GO" id="GO:0006412">
    <property type="term" value="P:translation"/>
    <property type="evidence" value="ECO:0007669"/>
    <property type="project" value="InterPro"/>
</dbReference>
<feature type="region of interest" description="Disordered" evidence="7">
    <location>
        <begin position="43"/>
        <end position="70"/>
    </location>
</feature>
<feature type="compositionally biased region" description="Low complexity" evidence="7">
    <location>
        <begin position="179"/>
        <end position="200"/>
    </location>
</feature>
<evidence type="ECO:0000313" key="9">
    <source>
        <dbReference type="EMBL" id="CAD6207218.1"/>
    </source>
</evidence>
<dbReference type="Pfam" id="PF02341">
    <property type="entry name" value="RbcX"/>
    <property type="match status" value="1"/>
</dbReference>
<dbReference type="AlphaFoldDB" id="A0A811MIE1"/>
<proteinExistence type="inferred from homology"/>
<gene>
    <name evidence="9" type="ORF">NCGR_LOCUS4799</name>
</gene>
<dbReference type="GO" id="GO:0005840">
    <property type="term" value="C:ribosome"/>
    <property type="evidence" value="ECO:0007669"/>
    <property type="project" value="UniProtKB-KW"/>
</dbReference>
<feature type="region of interest" description="Disordered" evidence="7">
    <location>
        <begin position="1"/>
        <end position="29"/>
    </location>
</feature>
<dbReference type="GO" id="GO:1990904">
    <property type="term" value="C:ribonucleoprotein complex"/>
    <property type="evidence" value="ECO:0007669"/>
    <property type="project" value="UniProtKB-KW"/>
</dbReference>
<dbReference type="InterPro" id="IPR014721">
    <property type="entry name" value="Ribsml_uS5_D2-typ_fold_subgr"/>
</dbReference>
<evidence type="ECO:0000256" key="3">
    <source>
        <dbReference type="ARBA" id="ARBA00022980"/>
    </source>
</evidence>
<feature type="region of interest" description="Disordered" evidence="7">
    <location>
        <begin position="167"/>
        <end position="230"/>
    </location>
</feature>
<feature type="domain" description="Small ribosomal subunit protein uS5 C-terminal" evidence="8">
    <location>
        <begin position="244"/>
        <end position="309"/>
    </location>
</feature>
<feature type="compositionally biased region" description="Low complexity" evidence="7">
    <location>
        <begin position="43"/>
        <end position="55"/>
    </location>
</feature>
<organism evidence="9 10">
    <name type="scientific">Miscanthus lutarioriparius</name>
    <dbReference type="NCBI Taxonomy" id="422564"/>
    <lineage>
        <taxon>Eukaryota</taxon>
        <taxon>Viridiplantae</taxon>
        <taxon>Streptophyta</taxon>
        <taxon>Embryophyta</taxon>
        <taxon>Tracheophyta</taxon>
        <taxon>Spermatophyta</taxon>
        <taxon>Magnoliopsida</taxon>
        <taxon>Liliopsida</taxon>
        <taxon>Poales</taxon>
        <taxon>Poaceae</taxon>
        <taxon>PACMAD clade</taxon>
        <taxon>Panicoideae</taxon>
        <taxon>Andropogonodae</taxon>
        <taxon>Andropogoneae</taxon>
        <taxon>Saccharinae</taxon>
        <taxon>Miscanthus</taxon>
    </lineage>
</organism>
<accession>A0A811MIE1</accession>
<dbReference type="GO" id="GO:0015979">
    <property type="term" value="P:photosynthesis"/>
    <property type="evidence" value="ECO:0007669"/>
    <property type="project" value="UniProtKB-KW"/>
</dbReference>
<dbReference type="SUPFAM" id="SSF158615">
    <property type="entry name" value="RbcX-like"/>
    <property type="match status" value="1"/>
</dbReference>
<feature type="region of interest" description="Disordered" evidence="7">
    <location>
        <begin position="111"/>
        <end position="130"/>
    </location>
</feature>
<dbReference type="Proteomes" id="UP000604825">
    <property type="component" value="Unassembled WGS sequence"/>
</dbReference>
<dbReference type="PANTHER" id="PTHR33791">
    <property type="entry name" value="CHAPERONIN-LIKE RBCX PROTEIN 1, CHLOROPLASTIC"/>
    <property type="match status" value="1"/>
</dbReference>
<comment type="similarity">
    <text evidence="1">Belongs to the universal ribosomal protein uS5 family.</text>
</comment>
<keyword evidence="5" id="KW-0687">Ribonucleoprotein</keyword>
<dbReference type="InterPro" id="IPR003435">
    <property type="entry name" value="Chaperonin_RcbX"/>
</dbReference>
<evidence type="ECO:0000256" key="4">
    <source>
        <dbReference type="ARBA" id="ARBA00023186"/>
    </source>
</evidence>
<dbReference type="Gene3D" id="1.10.1200.210">
    <property type="entry name" value="Chaperonin-like RbcX"/>
    <property type="match status" value="1"/>
</dbReference>
<evidence type="ECO:0000259" key="8">
    <source>
        <dbReference type="Pfam" id="PF03719"/>
    </source>
</evidence>
<evidence type="ECO:0000313" key="10">
    <source>
        <dbReference type="Proteomes" id="UP000604825"/>
    </source>
</evidence>
<dbReference type="PANTHER" id="PTHR33791:SF1">
    <property type="entry name" value="RUBISCO CHAPERONE RBCX"/>
    <property type="match status" value="1"/>
</dbReference>
<keyword evidence="3" id="KW-0689">Ribosomal protein</keyword>
<dbReference type="Gene3D" id="3.30.160.20">
    <property type="match status" value="1"/>
</dbReference>
<dbReference type="Pfam" id="PF03719">
    <property type="entry name" value="Ribosomal_S5_C"/>
    <property type="match status" value="1"/>
</dbReference>
<dbReference type="InterPro" id="IPR020568">
    <property type="entry name" value="Ribosomal_Su5_D2-typ_SF"/>
</dbReference>
<dbReference type="GO" id="GO:0044183">
    <property type="term" value="F:protein folding chaperone"/>
    <property type="evidence" value="ECO:0007669"/>
    <property type="project" value="InterPro"/>
</dbReference>
<keyword evidence="10" id="KW-1185">Reference proteome</keyword>
<evidence type="ECO:0000256" key="1">
    <source>
        <dbReference type="ARBA" id="ARBA00008945"/>
    </source>
</evidence>
<dbReference type="SUPFAM" id="SSF54211">
    <property type="entry name" value="Ribosomal protein S5 domain 2-like"/>
    <property type="match status" value="1"/>
</dbReference>
<evidence type="ECO:0000256" key="5">
    <source>
        <dbReference type="ARBA" id="ARBA00023274"/>
    </source>
</evidence>
<name>A0A811MIE1_9POAL</name>
<dbReference type="GO" id="GO:0003735">
    <property type="term" value="F:structural constituent of ribosome"/>
    <property type="evidence" value="ECO:0007669"/>
    <property type="project" value="InterPro"/>
</dbReference>
<dbReference type="EMBL" id="CAJGYO010000001">
    <property type="protein sequence ID" value="CAD6207218.1"/>
    <property type="molecule type" value="Genomic_DNA"/>
</dbReference>
<dbReference type="FunFam" id="3.30.230.10:FF:000004">
    <property type="entry name" value="40S ribosomal protein S2"/>
    <property type="match status" value="1"/>
</dbReference>
<dbReference type="OrthoDB" id="546456at2759"/>
<evidence type="ECO:0000256" key="7">
    <source>
        <dbReference type="SAM" id="MobiDB-lite"/>
    </source>
</evidence>
<keyword evidence="2" id="KW-0602">Photosynthesis</keyword>
<reference evidence="9" key="1">
    <citation type="submission" date="2020-10" db="EMBL/GenBank/DDBJ databases">
        <authorList>
            <person name="Han B."/>
            <person name="Lu T."/>
            <person name="Zhao Q."/>
            <person name="Huang X."/>
            <person name="Zhao Y."/>
        </authorList>
    </citation>
    <scope>NUCLEOTIDE SEQUENCE</scope>
</reference>
<keyword evidence="4" id="KW-0143">Chaperone</keyword>
<dbReference type="GO" id="GO:0110102">
    <property type="term" value="P:ribulose bisphosphate carboxylase complex assembly"/>
    <property type="evidence" value="ECO:0007669"/>
    <property type="project" value="InterPro"/>
</dbReference>
<feature type="compositionally biased region" description="Low complexity" evidence="7">
    <location>
        <begin position="211"/>
        <end position="222"/>
    </location>
</feature>
<evidence type="ECO:0000256" key="2">
    <source>
        <dbReference type="ARBA" id="ARBA00022531"/>
    </source>
</evidence>
<evidence type="ECO:0000256" key="6">
    <source>
        <dbReference type="ARBA" id="ARBA00023300"/>
    </source>
</evidence>
<dbReference type="InterPro" id="IPR005324">
    <property type="entry name" value="Ribosomal_uS5_C"/>
</dbReference>
<dbReference type="Gene3D" id="3.30.230.10">
    <property type="match status" value="1"/>
</dbReference>
<protein>
    <recommendedName>
        <fullName evidence="8">Small ribosomal subunit protein uS5 C-terminal domain-containing protein</fullName>
    </recommendedName>
</protein>
<comment type="caution">
    <text evidence="9">The sequence shown here is derived from an EMBL/GenBank/DDBJ whole genome shotgun (WGS) entry which is preliminary data.</text>
</comment>
<dbReference type="GO" id="GO:0015977">
    <property type="term" value="P:carbon fixation"/>
    <property type="evidence" value="ECO:0007669"/>
    <property type="project" value="UniProtKB-KW"/>
</dbReference>
<keyword evidence="6" id="KW-0120">Carbon dioxide fixation</keyword>
<dbReference type="InterPro" id="IPR038052">
    <property type="entry name" value="Chaperonin_RbcX_sf"/>
</dbReference>